<comment type="caution">
    <text evidence="2">The sequence shown here is derived from an EMBL/GenBank/DDBJ whole genome shotgun (WGS) entry which is preliminary data.</text>
</comment>
<evidence type="ECO:0000256" key="1">
    <source>
        <dbReference type="ARBA" id="ARBA00008103"/>
    </source>
</evidence>
<protein>
    <submittedName>
        <fullName evidence="2">Spore germination protein</fullName>
    </submittedName>
</protein>
<reference evidence="2 3" key="1">
    <citation type="submission" date="2022-10" db="EMBL/GenBank/DDBJ databases">
        <title>Draft genome assembly of moderately radiation resistant bacterium Metabacillus halosaccharovorans.</title>
        <authorList>
            <person name="Pal S."/>
            <person name="Gopinathan A."/>
        </authorList>
    </citation>
    <scope>NUCLEOTIDE SEQUENCE [LARGE SCALE GENOMIC DNA]</scope>
    <source>
        <strain evidence="2 3">VITHBRA001</strain>
    </source>
</reference>
<comment type="similarity">
    <text evidence="1">Belongs to the GerPA/GerPF family.</text>
</comment>
<dbReference type="Pfam" id="PF10676">
    <property type="entry name" value="gerPA"/>
    <property type="match status" value="1"/>
</dbReference>
<dbReference type="Proteomes" id="UP001526147">
    <property type="component" value="Unassembled WGS sequence"/>
</dbReference>
<evidence type="ECO:0000313" key="2">
    <source>
        <dbReference type="EMBL" id="MCV9885888.1"/>
    </source>
</evidence>
<proteinExistence type="inferred from homology"/>
<dbReference type="PANTHER" id="PTHR37808">
    <property type="entry name" value="SPORE GERMINATION PROTEIN-LIKE PROTEIN YDZR-RELATED"/>
    <property type="match status" value="1"/>
</dbReference>
<evidence type="ECO:0000313" key="3">
    <source>
        <dbReference type="Proteomes" id="UP001526147"/>
    </source>
</evidence>
<dbReference type="EMBL" id="JAOYEY010000035">
    <property type="protein sequence ID" value="MCV9885888.1"/>
    <property type="molecule type" value="Genomic_DNA"/>
</dbReference>
<name>A0ABT3DFQ4_9BACI</name>
<keyword evidence="3" id="KW-1185">Reference proteome</keyword>
<dbReference type="RefSeq" id="WP_264142587.1">
    <property type="nucleotide sequence ID" value="NZ_JAOYEY010000035.1"/>
</dbReference>
<dbReference type="InterPro" id="IPR019618">
    <property type="entry name" value="Spore_germination_GerPA"/>
</dbReference>
<sequence>MPCFIKKVTIESVNGGVVNFGDSHCISPKNVESSTSGSGGGGIGDFQLVINGKSITNCSDPNNN</sequence>
<organism evidence="2 3">
    <name type="scientific">Metabacillus halosaccharovorans</name>
    <dbReference type="NCBI Taxonomy" id="930124"/>
    <lineage>
        <taxon>Bacteria</taxon>
        <taxon>Bacillati</taxon>
        <taxon>Bacillota</taxon>
        <taxon>Bacilli</taxon>
        <taxon>Bacillales</taxon>
        <taxon>Bacillaceae</taxon>
        <taxon>Metabacillus</taxon>
    </lineage>
</organism>
<dbReference type="PANTHER" id="PTHR37808:SF1">
    <property type="entry name" value="SPORE GERMINATION PROTEIN-LIKE PROTEIN YDZR"/>
    <property type="match status" value="1"/>
</dbReference>
<gene>
    <name evidence="2" type="ORF">OIH86_09485</name>
</gene>
<accession>A0ABT3DFQ4</accession>